<dbReference type="Pfam" id="PF12937">
    <property type="entry name" value="F-box-like"/>
    <property type="match status" value="1"/>
</dbReference>
<proteinExistence type="predicted"/>
<gene>
    <name evidence="2" type="ORF">K432DRAFT_5293</name>
</gene>
<dbReference type="SUPFAM" id="SSF50998">
    <property type="entry name" value="Quinoprotein alcohol dehydrogenase-like"/>
    <property type="match status" value="1"/>
</dbReference>
<evidence type="ECO:0000259" key="1">
    <source>
        <dbReference type="PROSITE" id="PS50181"/>
    </source>
</evidence>
<dbReference type="AlphaFoldDB" id="A0A8E2JGJ4"/>
<dbReference type="OrthoDB" id="5295250at2759"/>
<name>A0A8E2JGJ4_9PEZI</name>
<keyword evidence="3" id="KW-1185">Reference proteome</keyword>
<sequence length="315" mass="35562">MAAPIEAFEKLALSTPKIPALHEVSREINTTTSHDLHRESSLMNAKRLDYLAALPVELILMIFSYLDPTAPFLYQSVSRKWRAVLSSPQVLEDALAQWYSAADPPMQFENASGPHSEHEIIYLKLERMQRFRNAKPSSHTVFQTSISLDSVSNDSHITNLIDIIDVAFYGNHVAWIHKSGPVYVVNLRTGANFVVPVEVGGPLGPVWRIYLTNQLLVLQYSIGKGFYAYDLATQEVRSFQVPSKTNIHVAAHGKLVSVLFYPVRAEIPGHADINRAVIVWDFETQTSQSFQITQTVLHMPPHCHPEHQQRLARYL</sequence>
<dbReference type="Proteomes" id="UP000250266">
    <property type="component" value="Unassembled WGS sequence"/>
</dbReference>
<dbReference type="InterPro" id="IPR001810">
    <property type="entry name" value="F-box_dom"/>
</dbReference>
<evidence type="ECO:0000313" key="3">
    <source>
        <dbReference type="Proteomes" id="UP000250266"/>
    </source>
</evidence>
<dbReference type="SMART" id="SM00256">
    <property type="entry name" value="FBOX"/>
    <property type="match status" value="1"/>
</dbReference>
<dbReference type="EMBL" id="KV744907">
    <property type="protein sequence ID" value="OCK81830.1"/>
    <property type="molecule type" value="Genomic_DNA"/>
</dbReference>
<dbReference type="SUPFAM" id="SSF81383">
    <property type="entry name" value="F-box domain"/>
    <property type="match status" value="1"/>
</dbReference>
<accession>A0A8E2JGJ4</accession>
<reference evidence="2 3" key="1">
    <citation type="journal article" date="2016" name="Nat. Commun.">
        <title>Ectomycorrhizal ecology is imprinted in the genome of the dominant symbiotic fungus Cenococcum geophilum.</title>
        <authorList>
            <consortium name="DOE Joint Genome Institute"/>
            <person name="Peter M."/>
            <person name="Kohler A."/>
            <person name="Ohm R.A."/>
            <person name="Kuo A."/>
            <person name="Krutzmann J."/>
            <person name="Morin E."/>
            <person name="Arend M."/>
            <person name="Barry K.W."/>
            <person name="Binder M."/>
            <person name="Choi C."/>
            <person name="Clum A."/>
            <person name="Copeland A."/>
            <person name="Grisel N."/>
            <person name="Haridas S."/>
            <person name="Kipfer T."/>
            <person name="LaButti K."/>
            <person name="Lindquist E."/>
            <person name="Lipzen A."/>
            <person name="Maire R."/>
            <person name="Meier B."/>
            <person name="Mihaltcheva S."/>
            <person name="Molinier V."/>
            <person name="Murat C."/>
            <person name="Poggeler S."/>
            <person name="Quandt C.A."/>
            <person name="Sperisen C."/>
            <person name="Tritt A."/>
            <person name="Tisserant E."/>
            <person name="Crous P.W."/>
            <person name="Henrissat B."/>
            <person name="Nehls U."/>
            <person name="Egli S."/>
            <person name="Spatafora J.W."/>
            <person name="Grigoriev I.V."/>
            <person name="Martin F.M."/>
        </authorList>
    </citation>
    <scope>NUCLEOTIDE SEQUENCE [LARGE SCALE GENOMIC DNA]</scope>
    <source>
        <strain evidence="2 3">CBS 459.81</strain>
    </source>
</reference>
<organism evidence="2 3">
    <name type="scientific">Lepidopterella palustris CBS 459.81</name>
    <dbReference type="NCBI Taxonomy" id="1314670"/>
    <lineage>
        <taxon>Eukaryota</taxon>
        <taxon>Fungi</taxon>
        <taxon>Dikarya</taxon>
        <taxon>Ascomycota</taxon>
        <taxon>Pezizomycotina</taxon>
        <taxon>Dothideomycetes</taxon>
        <taxon>Pleosporomycetidae</taxon>
        <taxon>Mytilinidiales</taxon>
        <taxon>Argynnaceae</taxon>
        <taxon>Lepidopterella</taxon>
    </lineage>
</organism>
<protein>
    <recommendedName>
        <fullName evidence="1">F-box domain-containing protein</fullName>
    </recommendedName>
</protein>
<dbReference type="Gene3D" id="1.20.1280.50">
    <property type="match status" value="1"/>
</dbReference>
<dbReference type="InterPro" id="IPR011047">
    <property type="entry name" value="Quinoprotein_ADH-like_sf"/>
</dbReference>
<feature type="domain" description="F-box" evidence="1">
    <location>
        <begin position="48"/>
        <end position="94"/>
    </location>
</feature>
<dbReference type="PROSITE" id="PS50181">
    <property type="entry name" value="FBOX"/>
    <property type="match status" value="1"/>
</dbReference>
<evidence type="ECO:0000313" key="2">
    <source>
        <dbReference type="EMBL" id="OCK81830.1"/>
    </source>
</evidence>
<dbReference type="InterPro" id="IPR036047">
    <property type="entry name" value="F-box-like_dom_sf"/>
</dbReference>